<gene>
    <name evidence="3" type="ORF">QC823_15055</name>
</gene>
<reference evidence="3 4" key="1">
    <citation type="submission" date="2023-04" db="EMBL/GenBank/DDBJ databases">
        <title>A long-awaited taxogenomic arrangement of the family Halomonadaceae.</title>
        <authorList>
            <person name="De La Haba R."/>
            <person name="Chuvochina M."/>
            <person name="Wittouck S."/>
            <person name="Arahal D.R."/>
            <person name="Sanchez-Porro C."/>
            <person name="Hugenholtz P."/>
            <person name="Ventosa A."/>
        </authorList>
    </citation>
    <scope>NUCLEOTIDE SEQUENCE [LARGE SCALE GENOMIC DNA]</scope>
    <source>
        <strain evidence="3 4">DSM 21020</strain>
    </source>
</reference>
<dbReference type="PROSITE" id="PS51257">
    <property type="entry name" value="PROKAR_LIPOPROTEIN"/>
    <property type="match status" value="1"/>
</dbReference>
<feature type="chain" id="PRO_5046273996" description="Lipoprotein" evidence="2">
    <location>
        <begin position="25"/>
        <end position="165"/>
    </location>
</feature>
<accession>A0ABU1H7L5</accession>
<dbReference type="EMBL" id="JARWAN010000034">
    <property type="protein sequence ID" value="MDR5900288.1"/>
    <property type="molecule type" value="Genomic_DNA"/>
</dbReference>
<evidence type="ECO:0000313" key="4">
    <source>
        <dbReference type="Proteomes" id="UP001254564"/>
    </source>
</evidence>
<organism evidence="3 4">
    <name type="scientific">Vreelandella vilamensis</name>
    <dbReference type="NCBI Taxonomy" id="531309"/>
    <lineage>
        <taxon>Bacteria</taxon>
        <taxon>Pseudomonadati</taxon>
        <taxon>Pseudomonadota</taxon>
        <taxon>Gammaproteobacteria</taxon>
        <taxon>Oceanospirillales</taxon>
        <taxon>Halomonadaceae</taxon>
        <taxon>Vreelandella</taxon>
    </lineage>
</organism>
<evidence type="ECO:0000313" key="3">
    <source>
        <dbReference type="EMBL" id="MDR5900288.1"/>
    </source>
</evidence>
<keyword evidence="4" id="KW-1185">Reference proteome</keyword>
<evidence type="ECO:0000256" key="1">
    <source>
        <dbReference type="SAM" id="Coils"/>
    </source>
</evidence>
<proteinExistence type="predicted"/>
<name>A0ABU1H7L5_9GAMM</name>
<feature type="signal peptide" evidence="2">
    <location>
        <begin position="1"/>
        <end position="24"/>
    </location>
</feature>
<protein>
    <recommendedName>
        <fullName evidence="5">Lipoprotein</fullName>
    </recommendedName>
</protein>
<evidence type="ECO:0008006" key="5">
    <source>
        <dbReference type="Google" id="ProtNLM"/>
    </source>
</evidence>
<keyword evidence="2" id="KW-0732">Signal</keyword>
<feature type="coiled-coil region" evidence="1">
    <location>
        <begin position="106"/>
        <end position="160"/>
    </location>
</feature>
<dbReference type="Proteomes" id="UP001254564">
    <property type="component" value="Unassembled WGS sequence"/>
</dbReference>
<evidence type="ECO:0000256" key="2">
    <source>
        <dbReference type="SAM" id="SignalP"/>
    </source>
</evidence>
<sequence length="165" mass="18710">MKLRFLIVLGTLTLLAGCATTPEACDPYNRDASLVTKFSCDTGGGYRARIDAGEQQVQLDQEDNALFRKIERQIMEQQRATRNELRVTNAQHYALEQSVRALVARLQNHTQEQLGLQHQLNELERQMNATPKSSDNAETLAERQARLEVLQQQVSRLQQSLGYTP</sequence>
<dbReference type="RefSeq" id="WP_309657165.1">
    <property type="nucleotide sequence ID" value="NZ_JARWAN010000034.1"/>
</dbReference>
<keyword evidence="1" id="KW-0175">Coiled coil</keyword>
<comment type="caution">
    <text evidence="3">The sequence shown here is derived from an EMBL/GenBank/DDBJ whole genome shotgun (WGS) entry which is preliminary data.</text>
</comment>